<feature type="domain" description="C3H1-type" evidence="6">
    <location>
        <begin position="43"/>
        <end position="70"/>
    </location>
</feature>
<dbReference type="AlphaFoldDB" id="A0A6U5LIP5"/>
<evidence type="ECO:0000256" key="1">
    <source>
        <dbReference type="ARBA" id="ARBA00022574"/>
    </source>
</evidence>
<dbReference type="PROSITE" id="PS50103">
    <property type="entry name" value="ZF_C3H1"/>
    <property type="match status" value="1"/>
</dbReference>
<dbReference type="PROSITE" id="PS00678">
    <property type="entry name" value="WD_REPEATS_1"/>
    <property type="match status" value="1"/>
</dbReference>
<dbReference type="EMBL" id="HBFR01038359">
    <property type="protein sequence ID" value="CAD8900758.1"/>
    <property type="molecule type" value="Transcribed_RNA"/>
</dbReference>
<dbReference type="PRINTS" id="PR00320">
    <property type="entry name" value="GPROTEINBRPT"/>
</dbReference>
<feature type="compositionally biased region" description="Basic and acidic residues" evidence="5">
    <location>
        <begin position="24"/>
        <end position="38"/>
    </location>
</feature>
<evidence type="ECO:0000256" key="5">
    <source>
        <dbReference type="SAM" id="MobiDB-lite"/>
    </source>
</evidence>
<feature type="repeat" description="WD" evidence="3">
    <location>
        <begin position="309"/>
        <end position="344"/>
    </location>
</feature>
<accession>A0A6U5LIP5</accession>
<dbReference type="SMART" id="SM00320">
    <property type="entry name" value="WD40"/>
    <property type="match status" value="5"/>
</dbReference>
<evidence type="ECO:0000256" key="3">
    <source>
        <dbReference type="PROSITE-ProRule" id="PRU00221"/>
    </source>
</evidence>
<dbReference type="PROSITE" id="PS50082">
    <property type="entry name" value="WD_REPEATS_2"/>
    <property type="match status" value="2"/>
</dbReference>
<dbReference type="PANTHER" id="PTHR44156">
    <property type="entry name" value="SUPERNUMERARY LIMBS, ISOFORM B-RELATED"/>
    <property type="match status" value="1"/>
</dbReference>
<keyword evidence="4" id="KW-0863">Zinc-finger</keyword>
<name>A0A6U5LIP5_9STRA</name>
<dbReference type="InterPro" id="IPR036322">
    <property type="entry name" value="WD40_repeat_dom_sf"/>
</dbReference>
<proteinExistence type="predicted"/>
<dbReference type="GO" id="GO:0008270">
    <property type="term" value="F:zinc ion binding"/>
    <property type="evidence" value="ECO:0007669"/>
    <property type="project" value="UniProtKB-KW"/>
</dbReference>
<dbReference type="SUPFAM" id="SSF50978">
    <property type="entry name" value="WD40 repeat-like"/>
    <property type="match status" value="1"/>
</dbReference>
<dbReference type="EMBL" id="HBFR01038360">
    <property type="protein sequence ID" value="CAD8900759.1"/>
    <property type="molecule type" value="Transcribed_RNA"/>
</dbReference>
<dbReference type="Gene3D" id="2.130.10.10">
    <property type="entry name" value="YVTN repeat-like/Quinoprotein amine dehydrogenase"/>
    <property type="match status" value="1"/>
</dbReference>
<evidence type="ECO:0000259" key="6">
    <source>
        <dbReference type="PROSITE" id="PS50103"/>
    </source>
</evidence>
<keyword evidence="1 3" id="KW-0853">WD repeat</keyword>
<gene>
    <name evidence="7" type="ORF">CHYS00102_LOCUS27975</name>
    <name evidence="8" type="ORF">CHYS00102_LOCUS27976</name>
</gene>
<dbReference type="InterPro" id="IPR000571">
    <property type="entry name" value="Znf_CCCH"/>
</dbReference>
<feature type="zinc finger region" description="C3H1-type" evidence="4">
    <location>
        <begin position="43"/>
        <end position="70"/>
    </location>
</feature>
<keyword evidence="4" id="KW-0862">Zinc</keyword>
<feature type="repeat" description="WD" evidence="3">
    <location>
        <begin position="265"/>
        <end position="304"/>
    </location>
</feature>
<evidence type="ECO:0000256" key="2">
    <source>
        <dbReference type="ARBA" id="ARBA00022737"/>
    </source>
</evidence>
<dbReference type="Pfam" id="PF00400">
    <property type="entry name" value="WD40"/>
    <property type="match status" value="5"/>
</dbReference>
<protein>
    <recommendedName>
        <fullName evidence="6">C3H1-type domain-containing protein</fullName>
    </recommendedName>
</protein>
<dbReference type="InterPro" id="IPR053299">
    <property type="entry name" value="ASTRA_WD_repeat"/>
</dbReference>
<evidence type="ECO:0000313" key="7">
    <source>
        <dbReference type="EMBL" id="CAD8900758.1"/>
    </source>
</evidence>
<evidence type="ECO:0000313" key="8">
    <source>
        <dbReference type="EMBL" id="CAD8900759.1"/>
    </source>
</evidence>
<dbReference type="InterPro" id="IPR015943">
    <property type="entry name" value="WD40/YVTN_repeat-like_dom_sf"/>
</dbReference>
<dbReference type="InterPro" id="IPR019775">
    <property type="entry name" value="WD40_repeat_CS"/>
</dbReference>
<keyword evidence="4" id="KW-0479">Metal-binding</keyword>
<evidence type="ECO:0000256" key="4">
    <source>
        <dbReference type="PROSITE-ProRule" id="PRU00723"/>
    </source>
</evidence>
<dbReference type="InterPro" id="IPR020472">
    <property type="entry name" value="WD40_PAC1"/>
</dbReference>
<organism evidence="8">
    <name type="scientific">Corethron hystrix</name>
    <dbReference type="NCBI Taxonomy" id="216773"/>
    <lineage>
        <taxon>Eukaryota</taxon>
        <taxon>Sar</taxon>
        <taxon>Stramenopiles</taxon>
        <taxon>Ochrophyta</taxon>
        <taxon>Bacillariophyta</taxon>
        <taxon>Coscinodiscophyceae</taxon>
        <taxon>Corethrophycidae</taxon>
        <taxon>Corethrales</taxon>
        <taxon>Corethraceae</taxon>
        <taxon>Corethron</taxon>
    </lineage>
</organism>
<reference evidence="8" key="1">
    <citation type="submission" date="2021-01" db="EMBL/GenBank/DDBJ databases">
        <authorList>
            <person name="Corre E."/>
            <person name="Pelletier E."/>
            <person name="Niang G."/>
            <person name="Scheremetjew M."/>
            <person name="Finn R."/>
            <person name="Kale V."/>
            <person name="Holt S."/>
            <person name="Cochrane G."/>
            <person name="Meng A."/>
            <person name="Brown T."/>
            <person name="Cohen L."/>
        </authorList>
    </citation>
    <scope>NUCLEOTIDE SEQUENCE</scope>
    <source>
        <strain evidence="8">308</strain>
    </source>
</reference>
<sequence>MSRHFNGNQFGGRGGERGRHRGRGDRGRGYQGGRKVDDASAPAPLLTPCKSFTLNGSCDRRGCKFAHCVTRLFCLDAASPKKQDNSNGGGYGHRRNYGGDKQFDPISCMAIWSEAPPAAVPPVPGAPPEQIKLFSGCHDGTWRLWDSAASFRKQFENEMGGRVGALVVSNNLLFCGFEKECPLLPGVKVGSIHAWNLQNAASPPQEFHAEDSAVHPYAHGRIVTSLLPVPDGAGGVAVVSSSEDGLIRVWRFDTGTGKFMVFRSLMGHARAVSGLAYSEGLLWSGSEDHSIRMWDMSKGSCGKVIAGGSEGHSGPVTSLLAWGSEKLGAFVFSSSLDGTIKAWDPAGKMLKMESHGDGVMTIVTTTDEAGNPLLVCGLERGNIMVRSLPGAGDLPALTLLIKLSDQYTCSHTNGPVRCVQAGAGPAGIFYSSGDDGKLMVWQFKGNLAQLSK</sequence>
<dbReference type="InterPro" id="IPR001680">
    <property type="entry name" value="WD40_rpt"/>
</dbReference>
<keyword evidence="2" id="KW-0677">Repeat</keyword>
<feature type="region of interest" description="Disordered" evidence="5">
    <location>
        <begin position="1"/>
        <end position="39"/>
    </location>
</feature>
<dbReference type="PROSITE" id="PS50294">
    <property type="entry name" value="WD_REPEATS_REGION"/>
    <property type="match status" value="1"/>
</dbReference>